<gene>
    <name evidence="2" type="ORF">C6N40_00835</name>
</gene>
<evidence type="ECO:0000313" key="2">
    <source>
        <dbReference type="EMBL" id="PRH83721.1"/>
    </source>
</evidence>
<keyword evidence="1" id="KW-1133">Transmembrane helix</keyword>
<organism evidence="2 3">
    <name type="scientific">Arenimonas caeni</name>
    <dbReference type="NCBI Taxonomy" id="2058085"/>
    <lineage>
        <taxon>Bacteria</taxon>
        <taxon>Pseudomonadati</taxon>
        <taxon>Pseudomonadota</taxon>
        <taxon>Gammaproteobacteria</taxon>
        <taxon>Lysobacterales</taxon>
        <taxon>Lysobacteraceae</taxon>
        <taxon>Arenimonas</taxon>
    </lineage>
</organism>
<keyword evidence="3" id="KW-1185">Reference proteome</keyword>
<keyword evidence="1" id="KW-0472">Membrane</keyword>
<keyword evidence="1" id="KW-0812">Transmembrane</keyword>
<sequence>MAVKKVLAGCLVVVLVAIVGLAAAWWFVLRPMWNAGLEGAKEWISAVDLGNDITNQSPYDPPADGRMSQAQVDAFIRVQKRIAADMGPDLARLAQQAGDAANDRASGDTAPSLADLGNAYGELSGTVTKLRAAQAAGVNETGLSREEYAWIRRQSIAAMSQLVPMPSAGDVAGMAGLPGLPGFTGPDPDDETAQAAARHNAALLRPHLPLLRETLGAMP</sequence>
<dbReference type="EMBL" id="PVLF01000001">
    <property type="protein sequence ID" value="PRH83721.1"/>
    <property type="molecule type" value="Genomic_DNA"/>
</dbReference>
<accession>A0A2P6MCN5</accession>
<dbReference type="AlphaFoldDB" id="A0A2P6MCN5"/>
<evidence type="ECO:0000256" key="1">
    <source>
        <dbReference type="SAM" id="Phobius"/>
    </source>
</evidence>
<protein>
    <submittedName>
        <fullName evidence="2">Uncharacterized protein</fullName>
    </submittedName>
</protein>
<dbReference type="Proteomes" id="UP000241736">
    <property type="component" value="Unassembled WGS sequence"/>
</dbReference>
<reference evidence="2 3" key="1">
    <citation type="submission" date="2018-03" db="EMBL/GenBank/DDBJ databases">
        <title>Arenimonas caeni sp. nov., isolated from activated sludge.</title>
        <authorList>
            <person name="Liu H."/>
        </authorList>
    </citation>
    <scope>NUCLEOTIDE SEQUENCE [LARGE SCALE GENOMIC DNA]</scope>
    <source>
        <strain evidence="3">z29</strain>
    </source>
</reference>
<evidence type="ECO:0000313" key="3">
    <source>
        <dbReference type="Proteomes" id="UP000241736"/>
    </source>
</evidence>
<name>A0A2P6MCN5_9GAMM</name>
<dbReference type="RefSeq" id="WP_106989108.1">
    <property type="nucleotide sequence ID" value="NZ_KZ679084.1"/>
</dbReference>
<proteinExistence type="predicted"/>
<comment type="caution">
    <text evidence="2">The sequence shown here is derived from an EMBL/GenBank/DDBJ whole genome shotgun (WGS) entry which is preliminary data.</text>
</comment>
<dbReference type="OrthoDB" id="5966267at2"/>
<feature type="transmembrane region" description="Helical" evidence="1">
    <location>
        <begin position="6"/>
        <end position="28"/>
    </location>
</feature>